<dbReference type="Pfam" id="PF03237">
    <property type="entry name" value="Terminase_6N"/>
    <property type="match status" value="1"/>
</dbReference>
<dbReference type="AlphaFoldDB" id="A0A371RL01"/>
<dbReference type="SUPFAM" id="SSF52540">
    <property type="entry name" value="P-loop containing nucleoside triphosphate hydrolases"/>
    <property type="match status" value="1"/>
</dbReference>
<evidence type="ECO:0000313" key="2">
    <source>
        <dbReference type="Proteomes" id="UP000264589"/>
    </source>
</evidence>
<organism evidence="1 2">
    <name type="scientific">Parvularcula marina</name>
    <dbReference type="NCBI Taxonomy" id="2292771"/>
    <lineage>
        <taxon>Bacteria</taxon>
        <taxon>Pseudomonadati</taxon>
        <taxon>Pseudomonadota</taxon>
        <taxon>Alphaproteobacteria</taxon>
        <taxon>Parvularculales</taxon>
        <taxon>Parvularculaceae</taxon>
        <taxon>Parvularcula</taxon>
    </lineage>
</organism>
<dbReference type="Proteomes" id="UP000264589">
    <property type="component" value="Unassembled WGS sequence"/>
</dbReference>
<accession>A0A371RL01</accession>
<dbReference type="EMBL" id="QUQO01000001">
    <property type="protein sequence ID" value="RFB06140.1"/>
    <property type="molecule type" value="Genomic_DNA"/>
</dbReference>
<name>A0A371RL01_9PROT</name>
<dbReference type="Gene3D" id="3.40.50.300">
    <property type="entry name" value="P-loop containing nucleotide triphosphate hydrolases"/>
    <property type="match status" value="1"/>
</dbReference>
<protein>
    <submittedName>
        <fullName evidence="1">Uncharacterized protein</fullName>
    </submittedName>
</protein>
<keyword evidence="2" id="KW-1185">Reference proteome</keyword>
<sequence>MAQMSPFQLSVLKTPETANLALLGARGGGKTTAAVLLALRHVQQYGEDASVLIVRRTFRSLSQFEDEMLSLLGAVSGGAHSFNRAEHIARFNGATIELSAIEDQRGYDRLQGKSYTLIIVDEVTQYPSERLLRLLRSNLRGPGHVPTRVVYCGNPGGPLHGRIYERHVRGRRSHVPYELELADSDETETWITINSGPADNPFIDTQAYIRRLREACHGDPVRLQQWLFGSWEQGSGLMWPMFDSSVHVISWDAPVDPDQFVPRVGIDFGLSAPSCAHLGIRAKRDLTFPDGRRLPRDSVIVVDEVSDVIWQDDNLNTSSEWGPDRLAERVASMCANHGVHRPSGVVDNYRGIQGDDVINVMRQTGQFWNLTLPKKGRRAERWALMGSMLTAATEQNPSRPHLFVSERCKFLIHAIGNSVRDEKDPDDVADTPHCPDHPLDSCTYMLAEQRVQRVTSSRLVGVY</sequence>
<evidence type="ECO:0000313" key="1">
    <source>
        <dbReference type="EMBL" id="RFB06140.1"/>
    </source>
</evidence>
<dbReference type="Gene3D" id="3.30.420.280">
    <property type="match status" value="1"/>
</dbReference>
<dbReference type="InParanoid" id="A0A371RL01"/>
<comment type="caution">
    <text evidence="1">The sequence shown here is derived from an EMBL/GenBank/DDBJ whole genome shotgun (WGS) entry which is preliminary data.</text>
</comment>
<reference evidence="1 2" key="1">
    <citation type="submission" date="2018-08" db="EMBL/GenBank/DDBJ databases">
        <title>Parvularcula sp. SM1705, isolated from surface water of the South Sea China.</title>
        <authorList>
            <person name="Sun L."/>
        </authorList>
    </citation>
    <scope>NUCLEOTIDE SEQUENCE [LARGE SCALE GENOMIC DNA]</scope>
    <source>
        <strain evidence="1 2">SM1705</strain>
    </source>
</reference>
<gene>
    <name evidence="1" type="ORF">DX908_13205</name>
</gene>
<dbReference type="InterPro" id="IPR027417">
    <property type="entry name" value="P-loop_NTPase"/>
</dbReference>
<proteinExistence type="predicted"/>
<dbReference type="RefSeq" id="WP_116392773.1">
    <property type="nucleotide sequence ID" value="NZ_QUQO01000001.1"/>
</dbReference>
<dbReference type="OrthoDB" id="9768556at2"/>